<accession>A0ABS1JJF7</accession>
<evidence type="ECO:0000313" key="4">
    <source>
        <dbReference type="Proteomes" id="UP000622707"/>
    </source>
</evidence>
<evidence type="ECO:0000313" key="3">
    <source>
        <dbReference type="EMBL" id="MBL0424353.1"/>
    </source>
</evidence>
<keyword evidence="4" id="KW-1185">Reference proteome</keyword>
<feature type="domain" description="DUF1468" evidence="2">
    <location>
        <begin position="12"/>
        <end position="148"/>
    </location>
</feature>
<feature type="transmembrane region" description="Helical" evidence="1">
    <location>
        <begin position="125"/>
        <end position="145"/>
    </location>
</feature>
<dbReference type="EMBL" id="JAEQND010000002">
    <property type="protein sequence ID" value="MBL0424353.1"/>
    <property type="molecule type" value="Genomic_DNA"/>
</dbReference>
<proteinExistence type="predicted"/>
<feature type="transmembrane region" description="Helical" evidence="1">
    <location>
        <begin position="78"/>
        <end position="95"/>
    </location>
</feature>
<feature type="transmembrane region" description="Helical" evidence="1">
    <location>
        <begin position="101"/>
        <end position="118"/>
    </location>
</feature>
<dbReference type="Pfam" id="PF07331">
    <property type="entry name" value="TctB"/>
    <property type="match status" value="1"/>
</dbReference>
<keyword evidence="1" id="KW-0812">Transmembrane</keyword>
<keyword evidence="1" id="KW-1133">Transmembrane helix</keyword>
<comment type="caution">
    <text evidence="3">The sequence shown here is derived from an EMBL/GenBank/DDBJ whole genome shotgun (WGS) entry which is preliminary data.</text>
</comment>
<evidence type="ECO:0000256" key="1">
    <source>
        <dbReference type="SAM" id="Phobius"/>
    </source>
</evidence>
<dbReference type="RefSeq" id="WP_201687584.1">
    <property type="nucleotide sequence ID" value="NZ_JAEQND010000002.1"/>
</dbReference>
<feature type="transmembrane region" description="Helical" evidence="1">
    <location>
        <begin position="48"/>
        <end position="66"/>
    </location>
</feature>
<organism evidence="3 4">
    <name type="scientific">Ramlibacter alkalitolerans</name>
    <dbReference type="NCBI Taxonomy" id="2039631"/>
    <lineage>
        <taxon>Bacteria</taxon>
        <taxon>Pseudomonadati</taxon>
        <taxon>Pseudomonadota</taxon>
        <taxon>Betaproteobacteria</taxon>
        <taxon>Burkholderiales</taxon>
        <taxon>Comamonadaceae</taxon>
        <taxon>Ramlibacter</taxon>
    </lineage>
</organism>
<keyword evidence="1" id="KW-0472">Membrane</keyword>
<dbReference type="Proteomes" id="UP000622707">
    <property type="component" value="Unassembled WGS sequence"/>
</dbReference>
<dbReference type="InterPro" id="IPR009936">
    <property type="entry name" value="DUF1468"/>
</dbReference>
<evidence type="ECO:0000259" key="2">
    <source>
        <dbReference type="Pfam" id="PF07331"/>
    </source>
</evidence>
<protein>
    <submittedName>
        <fullName evidence="3">Tripartite tricarboxylate transporter TctB family protein</fullName>
    </submittedName>
</protein>
<reference evidence="3 4" key="1">
    <citation type="journal article" date="2017" name="Int. J. Syst. Evol. Microbiol.">
        <title>Ramlibacter alkalitolerans sp. nov., alkali-tolerant bacterium isolated from soil of ginseng.</title>
        <authorList>
            <person name="Lee D.H."/>
            <person name="Cha C.J."/>
        </authorList>
    </citation>
    <scope>NUCLEOTIDE SEQUENCE [LARGE SCALE GENOMIC DNA]</scope>
    <source>
        <strain evidence="3 4">KACC 19305</strain>
    </source>
</reference>
<gene>
    <name evidence="3" type="ORF">JI746_04450</name>
</gene>
<sequence length="156" mass="15819">MKLQRGELALGLGAVVLAAGYLRLADGIGESLLSDTVGAAGLPRAVGWALAAVGLLLCVRSVVRAAPQGEAAGAGWRPHLRALGLLAILFGYVLLAPWLGYAAATGLLLAAGAAYAGVRSARELVLVPVIAAFVFWLLFVHAFGIPMPGSLLLGGP</sequence>
<name>A0ABS1JJF7_9BURK</name>